<accession>A0A915L5Y7</accession>
<dbReference type="AlphaFoldDB" id="A0A915L5Y7"/>
<evidence type="ECO:0000313" key="1">
    <source>
        <dbReference type="Proteomes" id="UP000887565"/>
    </source>
</evidence>
<protein>
    <submittedName>
        <fullName evidence="2">Uncharacterized protein</fullName>
    </submittedName>
</protein>
<reference evidence="2" key="1">
    <citation type="submission" date="2022-11" db="UniProtKB">
        <authorList>
            <consortium name="WormBaseParasite"/>
        </authorList>
    </citation>
    <scope>IDENTIFICATION</scope>
</reference>
<organism evidence="1 2">
    <name type="scientific">Romanomermis culicivorax</name>
    <name type="common">Nematode worm</name>
    <dbReference type="NCBI Taxonomy" id="13658"/>
    <lineage>
        <taxon>Eukaryota</taxon>
        <taxon>Metazoa</taxon>
        <taxon>Ecdysozoa</taxon>
        <taxon>Nematoda</taxon>
        <taxon>Enoplea</taxon>
        <taxon>Dorylaimia</taxon>
        <taxon>Mermithida</taxon>
        <taxon>Mermithoidea</taxon>
        <taxon>Mermithidae</taxon>
        <taxon>Romanomermis</taxon>
    </lineage>
</organism>
<name>A0A915L5Y7_ROMCU</name>
<dbReference type="WBParaSite" id="nRc.2.0.1.t46182-RA">
    <property type="protein sequence ID" value="nRc.2.0.1.t46182-RA"/>
    <property type="gene ID" value="nRc.2.0.1.g46182"/>
</dbReference>
<proteinExistence type="predicted"/>
<evidence type="ECO:0000313" key="2">
    <source>
        <dbReference type="WBParaSite" id="nRc.2.0.1.t46182-RA"/>
    </source>
</evidence>
<dbReference type="Proteomes" id="UP000887565">
    <property type="component" value="Unplaced"/>
</dbReference>
<keyword evidence="1" id="KW-1185">Reference proteome</keyword>
<sequence length="161" mass="18534">MFFKRLHFTATAYLLISNNLSNLEAEEEEDIMGSLSDDDEDALLGRTLKPKGRKLSFWECQVDKTLPIELSMLKSSLNLALQHKFGEAVLEWVNYLRFHKNAIPEKNQQMDSMGMNLINLCGSADEDFWPHIPSFVSYCSSQQPLHMHPSLTLDWDKRAEV</sequence>